<dbReference type="InterPro" id="IPR010625">
    <property type="entry name" value="CHCH"/>
</dbReference>
<dbReference type="AlphaFoldDB" id="A0AAV4QQD7"/>
<sequence length="73" mass="8479">MASHSSSQTRPNAEDNSLDAMDKFINESGCADFHFKLQECFADTKDWRKCQKEVRDFRNCVNETNMKNKSSVR</sequence>
<accession>A0AAV4QQD7</accession>
<dbReference type="EMBL" id="BPLQ01005014">
    <property type="protein sequence ID" value="GIY12278.1"/>
    <property type="molecule type" value="Genomic_DNA"/>
</dbReference>
<dbReference type="PANTHER" id="PTHR13639">
    <property type="entry name" value="CYTOCHROME C OXIDASE ASSEMBLY FACTOR 4 HOMOLOG, MITOCHONDRIAL"/>
    <property type="match status" value="1"/>
</dbReference>
<dbReference type="Proteomes" id="UP001054837">
    <property type="component" value="Unassembled WGS sequence"/>
</dbReference>
<evidence type="ECO:0000313" key="3">
    <source>
        <dbReference type="EMBL" id="GIY12278.1"/>
    </source>
</evidence>
<comment type="caution">
    <text evidence="3">The sequence shown here is derived from an EMBL/GenBank/DDBJ whole genome shotgun (WGS) entry which is preliminary data.</text>
</comment>
<dbReference type="Pfam" id="PF06747">
    <property type="entry name" value="CHCH"/>
    <property type="match status" value="1"/>
</dbReference>
<evidence type="ECO:0000259" key="2">
    <source>
        <dbReference type="Pfam" id="PF06747"/>
    </source>
</evidence>
<dbReference type="InterPro" id="IPR039870">
    <property type="entry name" value="Coa4-like"/>
</dbReference>
<name>A0AAV4QQD7_9ARAC</name>
<dbReference type="GO" id="GO:0005758">
    <property type="term" value="C:mitochondrial intermembrane space"/>
    <property type="evidence" value="ECO:0007669"/>
    <property type="project" value="InterPro"/>
</dbReference>
<protein>
    <recommendedName>
        <fullName evidence="2">CHCH domain-containing protein</fullName>
    </recommendedName>
</protein>
<keyword evidence="1" id="KW-1015">Disulfide bond</keyword>
<evidence type="ECO:0000256" key="1">
    <source>
        <dbReference type="ARBA" id="ARBA00023157"/>
    </source>
</evidence>
<dbReference type="GO" id="GO:0033617">
    <property type="term" value="P:mitochondrial respiratory chain complex IV assembly"/>
    <property type="evidence" value="ECO:0007669"/>
    <property type="project" value="InterPro"/>
</dbReference>
<organism evidence="3 4">
    <name type="scientific">Caerostris darwini</name>
    <dbReference type="NCBI Taxonomy" id="1538125"/>
    <lineage>
        <taxon>Eukaryota</taxon>
        <taxon>Metazoa</taxon>
        <taxon>Ecdysozoa</taxon>
        <taxon>Arthropoda</taxon>
        <taxon>Chelicerata</taxon>
        <taxon>Arachnida</taxon>
        <taxon>Araneae</taxon>
        <taxon>Araneomorphae</taxon>
        <taxon>Entelegynae</taxon>
        <taxon>Araneoidea</taxon>
        <taxon>Araneidae</taxon>
        <taxon>Caerostris</taxon>
    </lineage>
</organism>
<feature type="domain" description="CHCH" evidence="2">
    <location>
        <begin position="30"/>
        <end position="62"/>
    </location>
</feature>
<dbReference type="PANTHER" id="PTHR13639:SF2">
    <property type="entry name" value="CYTOCHROME C OXIDASE ASSEMBLY FACTOR 4 HOMOLOG, MITOCHONDRIAL"/>
    <property type="match status" value="1"/>
</dbReference>
<gene>
    <name evidence="3" type="ORF">CDAR_16181</name>
</gene>
<evidence type="ECO:0000313" key="4">
    <source>
        <dbReference type="Proteomes" id="UP001054837"/>
    </source>
</evidence>
<keyword evidence="4" id="KW-1185">Reference proteome</keyword>
<reference evidence="3 4" key="1">
    <citation type="submission" date="2021-06" db="EMBL/GenBank/DDBJ databases">
        <title>Caerostris darwini draft genome.</title>
        <authorList>
            <person name="Kono N."/>
            <person name="Arakawa K."/>
        </authorList>
    </citation>
    <scope>NUCLEOTIDE SEQUENCE [LARGE SCALE GENOMIC DNA]</scope>
</reference>
<dbReference type="PROSITE" id="PS51808">
    <property type="entry name" value="CHCH"/>
    <property type="match status" value="1"/>
</dbReference>
<proteinExistence type="predicted"/>